<dbReference type="AlphaFoldDB" id="A0A5R8YPP0"/>
<keyword evidence="2" id="KW-1185">Reference proteome</keyword>
<comment type="caution">
    <text evidence="1">The sequence shown here is derived from an EMBL/GenBank/DDBJ whole genome shotgun (WGS) entry which is preliminary data.</text>
</comment>
<gene>
    <name evidence="1" type="ORF">FEM01_20045</name>
</gene>
<reference evidence="1 2" key="1">
    <citation type="submission" date="2019-05" db="EMBL/GenBank/DDBJ databases">
        <title>Pseudomonas sp. SC006 isolated from lettuce that can produce HBGAs.</title>
        <authorList>
            <person name="Wang D."/>
            <person name="Liao N."/>
            <person name="Liu D."/>
            <person name="Zhang Z."/>
            <person name="Zou S."/>
        </authorList>
    </citation>
    <scope>NUCLEOTIDE SEQUENCE [LARGE SCALE GENOMIC DNA]</scope>
    <source>
        <strain evidence="1 2">SC006</strain>
    </source>
</reference>
<dbReference type="EMBL" id="VAUO01000012">
    <property type="protein sequence ID" value="TLP55400.1"/>
    <property type="molecule type" value="Genomic_DNA"/>
</dbReference>
<dbReference type="RefSeq" id="WP_138221213.1">
    <property type="nucleotide sequence ID" value="NZ_VAUO01000012.1"/>
</dbReference>
<dbReference type="OrthoDB" id="7023363at2"/>
<accession>A0A5R8YPP0</accession>
<protein>
    <submittedName>
        <fullName evidence="1">Uncharacterized protein</fullName>
    </submittedName>
</protein>
<dbReference type="Proteomes" id="UP000309819">
    <property type="component" value="Unassembled WGS sequence"/>
</dbReference>
<proteinExistence type="predicted"/>
<name>A0A5R8YPP0_9PSED</name>
<sequence>MKNDVPSLYLAGGTALLVTPAAAASQDYVLDSVLYAQLVADKHEGSRFDDYARWYRAYRTALERCGWIVATSTADYQREAPPSPVRSIAERLKTLHPQLADALEPVVCRLATCDALQHLRPFTHAQVDSTASVHELGIVLAGPTLVLSSLACGDGADIRHTTATPDELVPLSYRFKLHRRLGETGNAQSITDLGAVESGACHGPA</sequence>
<organism evidence="1 2">
    <name type="scientific">Pseudomonas mosselii</name>
    <dbReference type="NCBI Taxonomy" id="78327"/>
    <lineage>
        <taxon>Bacteria</taxon>
        <taxon>Pseudomonadati</taxon>
        <taxon>Pseudomonadota</taxon>
        <taxon>Gammaproteobacteria</taxon>
        <taxon>Pseudomonadales</taxon>
        <taxon>Pseudomonadaceae</taxon>
        <taxon>Pseudomonas</taxon>
    </lineage>
</organism>
<evidence type="ECO:0000313" key="1">
    <source>
        <dbReference type="EMBL" id="TLP55400.1"/>
    </source>
</evidence>
<evidence type="ECO:0000313" key="2">
    <source>
        <dbReference type="Proteomes" id="UP000309819"/>
    </source>
</evidence>